<name>C1DEZ3_AZOVD</name>
<reference evidence="2 3" key="1">
    <citation type="journal article" date="2009" name="J. Bacteriol.">
        <title>Genome sequence of Azotobacter vinelandii, an obligate aerobe specialized to support diverse anaerobic metabolic processes.</title>
        <authorList>
            <person name="Setubal J.C."/>
            <person name="dos Santos P."/>
            <person name="Goldman B.S."/>
            <person name="Ertesvag H."/>
            <person name="Espin G."/>
            <person name="Rubio L.M."/>
            <person name="Valla S."/>
            <person name="Almeida N.F."/>
            <person name="Balasubramanian D."/>
            <person name="Cromes L."/>
            <person name="Curatti L."/>
            <person name="Du Z."/>
            <person name="Godsy E."/>
            <person name="Goodner B."/>
            <person name="Hellner-Burris K."/>
            <person name="Hernandez J.A."/>
            <person name="Houmiel K."/>
            <person name="Imperial J."/>
            <person name="Kennedy C."/>
            <person name="Larson T.J."/>
            <person name="Latreille P."/>
            <person name="Ligon L.S."/>
            <person name="Lu J."/>
            <person name="Maerk M."/>
            <person name="Miller N.M."/>
            <person name="Norton S."/>
            <person name="O'Carroll I.P."/>
            <person name="Paulsen I."/>
            <person name="Raulfs E.C."/>
            <person name="Roemer R."/>
            <person name="Rosser J."/>
            <person name="Segura D."/>
            <person name="Slater S."/>
            <person name="Stricklin S.L."/>
            <person name="Studholme D.J."/>
            <person name="Sun J."/>
            <person name="Viana C.J."/>
            <person name="Wallin E."/>
            <person name="Wang B."/>
            <person name="Wheeler C."/>
            <person name="Zhu H."/>
            <person name="Dean D.R."/>
            <person name="Dixon R."/>
            <person name="Wood D."/>
        </authorList>
    </citation>
    <scope>NUCLEOTIDE SEQUENCE [LARGE SCALE GENOMIC DNA]</scope>
    <source>
        <strain evidence="3">DJ / ATCC BAA-1303</strain>
    </source>
</reference>
<dbReference type="InterPro" id="IPR050950">
    <property type="entry name" value="HTH-type_LysR_regulators"/>
</dbReference>
<evidence type="ECO:0000313" key="3">
    <source>
        <dbReference type="Proteomes" id="UP000002424"/>
    </source>
</evidence>
<evidence type="ECO:0000313" key="2">
    <source>
        <dbReference type="EMBL" id="ACO80322.1"/>
    </source>
</evidence>
<dbReference type="Pfam" id="PF03466">
    <property type="entry name" value="LysR_substrate"/>
    <property type="match status" value="1"/>
</dbReference>
<dbReference type="Gene3D" id="3.40.190.290">
    <property type="match status" value="1"/>
</dbReference>
<dbReference type="AlphaFoldDB" id="C1DEZ3"/>
<accession>C1DEZ3</accession>
<dbReference type="EMBL" id="CP001157">
    <property type="protein sequence ID" value="ACO80322.1"/>
    <property type="molecule type" value="Genomic_DNA"/>
</dbReference>
<dbReference type="PANTHER" id="PTHR30419:SF2">
    <property type="entry name" value="LYSR FAMILY TRANSCRIPTIONAL REGULATOR"/>
    <property type="match status" value="1"/>
</dbReference>
<proteinExistence type="predicted"/>
<dbReference type="OrthoDB" id="9785974at2"/>
<keyword evidence="3" id="KW-1185">Reference proteome</keyword>
<organism evidence="2 3">
    <name type="scientific">Azotobacter vinelandii (strain DJ / ATCC BAA-1303)</name>
    <dbReference type="NCBI Taxonomy" id="322710"/>
    <lineage>
        <taxon>Bacteria</taxon>
        <taxon>Pseudomonadati</taxon>
        <taxon>Pseudomonadota</taxon>
        <taxon>Gammaproteobacteria</taxon>
        <taxon>Pseudomonadales</taxon>
        <taxon>Pseudomonadaceae</taxon>
        <taxon>Azotobacter</taxon>
    </lineage>
</organism>
<dbReference type="eggNOG" id="COG0583">
    <property type="taxonomic scope" value="Bacteria"/>
</dbReference>
<sequence>MPAEHPLAARKSIRFEEVLDHEFVGPHLESSVHALLTREAEALGKPLKLRVRISSFDCMCRLVSAGMGLAVLPRSVARQYLRSHRLRMVTPDEPWARRSLLMVFRKYDAASPTLRTLIDHLCR</sequence>
<dbReference type="InterPro" id="IPR005119">
    <property type="entry name" value="LysR_subst-bd"/>
</dbReference>
<dbReference type="PANTHER" id="PTHR30419">
    <property type="entry name" value="HTH-TYPE TRANSCRIPTIONAL REGULATOR YBHD"/>
    <property type="match status" value="1"/>
</dbReference>
<dbReference type="EnsemblBacteria" id="ACO80322">
    <property type="protein sequence ID" value="ACO80322"/>
    <property type="gene ID" value="Avin_41940"/>
</dbReference>
<dbReference type="HOGENOM" id="CLU_039613_30_1_6"/>
<protein>
    <submittedName>
        <fullName evidence="2">Transcriptional regulatory protein LysR family</fullName>
    </submittedName>
</protein>
<evidence type="ECO:0000259" key="1">
    <source>
        <dbReference type="Pfam" id="PF03466"/>
    </source>
</evidence>
<dbReference type="GO" id="GO:0005829">
    <property type="term" value="C:cytosol"/>
    <property type="evidence" value="ECO:0007669"/>
    <property type="project" value="TreeGrafter"/>
</dbReference>
<dbReference type="KEGG" id="avn:Avin_41940"/>
<gene>
    <name evidence="2" type="ordered locus">Avin_41940</name>
</gene>
<feature type="domain" description="LysR substrate-binding" evidence="1">
    <location>
        <begin position="1"/>
        <end position="121"/>
    </location>
</feature>
<dbReference type="Proteomes" id="UP000002424">
    <property type="component" value="Chromosome"/>
</dbReference>
<dbReference type="SUPFAM" id="SSF53850">
    <property type="entry name" value="Periplasmic binding protein-like II"/>
    <property type="match status" value="1"/>
</dbReference>
<dbReference type="GO" id="GO:0006355">
    <property type="term" value="P:regulation of DNA-templated transcription"/>
    <property type="evidence" value="ECO:0007669"/>
    <property type="project" value="TreeGrafter"/>
</dbReference>